<reference evidence="1" key="1">
    <citation type="journal article" date="2015" name="Nature">
        <title>Complex archaea that bridge the gap between prokaryotes and eukaryotes.</title>
        <authorList>
            <person name="Spang A."/>
            <person name="Saw J.H."/>
            <person name="Jorgensen S.L."/>
            <person name="Zaremba-Niedzwiedzka K."/>
            <person name="Martijn J."/>
            <person name="Lind A.E."/>
            <person name="van Eijk R."/>
            <person name="Schleper C."/>
            <person name="Guy L."/>
            <person name="Ettema T.J."/>
        </authorList>
    </citation>
    <scope>NUCLEOTIDE SEQUENCE</scope>
</reference>
<proteinExistence type="predicted"/>
<comment type="caution">
    <text evidence="1">The sequence shown here is derived from an EMBL/GenBank/DDBJ whole genome shotgun (WGS) entry which is preliminary data.</text>
</comment>
<dbReference type="AlphaFoldDB" id="A0A0F9KWW6"/>
<protein>
    <submittedName>
        <fullName evidence="1">Uncharacterized protein</fullName>
    </submittedName>
</protein>
<accession>A0A0F9KWW6</accession>
<name>A0A0F9KWW6_9ZZZZ</name>
<organism evidence="1">
    <name type="scientific">marine sediment metagenome</name>
    <dbReference type="NCBI Taxonomy" id="412755"/>
    <lineage>
        <taxon>unclassified sequences</taxon>
        <taxon>metagenomes</taxon>
        <taxon>ecological metagenomes</taxon>
    </lineage>
</organism>
<evidence type="ECO:0000313" key="1">
    <source>
        <dbReference type="EMBL" id="KKM79286.1"/>
    </source>
</evidence>
<dbReference type="EMBL" id="LAZR01008355">
    <property type="protein sequence ID" value="KKM79286.1"/>
    <property type="molecule type" value="Genomic_DNA"/>
</dbReference>
<gene>
    <name evidence="1" type="ORF">LCGC14_1351470</name>
</gene>
<sequence>MANTDAAFGFRPVANDGGVFNGQSRLVYFPSAVTTAYIGDVVKLNSTAALGLTGAQAVETADTTDAAYGVVVSFLANPDNLSLQYKPTQTERYANIVLADNQLFEIQESANIGLAGVGFNAEFSTATGSTVTGYSNCELVSAGIANTAGLGLQVVGGVGRPDNDLTASNAVWLVKFNDTQSVQGRTGV</sequence>